<evidence type="ECO:0000313" key="2">
    <source>
        <dbReference type="Proteomes" id="UP001501509"/>
    </source>
</evidence>
<gene>
    <name evidence="1" type="ORF">GCM10010411_21240</name>
</gene>
<accession>A0ABN3PIM4</accession>
<organism evidence="1 2">
    <name type="scientific">Actinomadura fulvescens</name>
    <dbReference type="NCBI Taxonomy" id="46160"/>
    <lineage>
        <taxon>Bacteria</taxon>
        <taxon>Bacillati</taxon>
        <taxon>Actinomycetota</taxon>
        <taxon>Actinomycetes</taxon>
        <taxon>Streptosporangiales</taxon>
        <taxon>Thermomonosporaceae</taxon>
        <taxon>Actinomadura</taxon>
    </lineage>
</organism>
<name>A0ABN3PIM4_9ACTN</name>
<dbReference type="Proteomes" id="UP001501509">
    <property type="component" value="Unassembled WGS sequence"/>
</dbReference>
<reference evidence="1 2" key="1">
    <citation type="journal article" date="2019" name="Int. J. Syst. Evol. Microbiol.">
        <title>The Global Catalogue of Microorganisms (GCM) 10K type strain sequencing project: providing services to taxonomists for standard genome sequencing and annotation.</title>
        <authorList>
            <consortium name="The Broad Institute Genomics Platform"/>
            <consortium name="The Broad Institute Genome Sequencing Center for Infectious Disease"/>
            <person name="Wu L."/>
            <person name="Ma J."/>
        </authorList>
    </citation>
    <scope>NUCLEOTIDE SEQUENCE [LARGE SCALE GENOMIC DNA]</scope>
    <source>
        <strain evidence="1 2">JCM 6833</strain>
    </source>
</reference>
<comment type="caution">
    <text evidence="1">The sequence shown here is derived from an EMBL/GenBank/DDBJ whole genome shotgun (WGS) entry which is preliminary data.</text>
</comment>
<protein>
    <submittedName>
        <fullName evidence="1">Uncharacterized protein</fullName>
    </submittedName>
</protein>
<dbReference type="RefSeq" id="WP_344540073.1">
    <property type="nucleotide sequence ID" value="NZ_BAAATD010000002.1"/>
</dbReference>
<keyword evidence="2" id="KW-1185">Reference proteome</keyword>
<evidence type="ECO:0000313" key="1">
    <source>
        <dbReference type="EMBL" id="GAA2588106.1"/>
    </source>
</evidence>
<dbReference type="EMBL" id="BAAATD010000002">
    <property type="protein sequence ID" value="GAA2588106.1"/>
    <property type="molecule type" value="Genomic_DNA"/>
</dbReference>
<proteinExistence type="predicted"/>
<sequence length="102" mass="11118">MPDERPDVAELENLSSKELHDRAIDLAKERRDVGFLWDLLRAIPAAAAAMGDQQRAGFDMLHGLSLLEEFTHADEGELADALRPVYLDYLTRHGGAGSSGGS</sequence>